<feature type="compositionally biased region" description="Basic and acidic residues" evidence="1">
    <location>
        <begin position="8"/>
        <end position="26"/>
    </location>
</feature>
<evidence type="ECO:0000313" key="3">
    <source>
        <dbReference type="Proteomes" id="UP001596067"/>
    </source>
</evidence>
<evidence type="ECO:0000313" key="2">
    <source>
        <dbReference type="EMBL" id="MFC5886575.1"/>
    </source>
</evidence>
<feature type="region of interest" description="Disordered" evidence="1">
    <location>
        <begin position="104"/>
        <end position="131"/>
    </location>
</feature>
<gene>
    <name evidence="2" type="ORF">ACFP0N_16545</name>
</gene>
<sequence>MGSQRQQLYDRLRGLRERAESARRAAGEQGTQTDAQSCVRRSRRPGAERFSGKRISDWAPKTSDGFNVPQAGTDDQVLALVSVWSQWAGEPWNERNWRDHLERARDEQVQERRDQLQGPTSTQDDPSPAFHGATVEQLQPSALEVHGAAVPASAVGTYPWLTPYLPREHDAVLRQVMALALDGGPSVLVMLTGGSSTGKTRALYEALGDLASNRPLLRPSTAADLLAIAERRLITAWAVLWLNETQRFLDGGEGEAAAARLRVLLEQQPGIVALGTMWQQPHWERFVRQGLPGDPHGQARALLKGGFTRRIQVPGELSKRDQERWSDLAQRHGDLRMTHALRAGAADGLVVQHLSGGPELLEAYLQGPDATFSHQEHALVTAALDARRLGHYMPLPAGLLRDAADGALTARQRSSDPDWGLRALHTLSTGERADGSRIDVRAPLTPLVALRARSGGAALFSPADYLDQHTRAARVEQLGTRSLWAALAAHTTHPDDLDRLFEAAWRRGLYKQAIALGRKAVLAGRSRVPATLARRLDGPLDPDRRGALWIAMHADTEDVGGVRELLFALRRTATEAFDLLASRVVGHTDTGNAKAVRELMSLLRMVEAWPAMDELVERCGADAGLVSDPGLLGKLVEELKDAGRAATAERLANLAAAHADLTDPRAAGDLLRSARTVGADRAAAVLTDRLAAHARLVDPALLPHLLRDLWNAGEERAARELLARDPAGHVDITDTPALVALLDVLHATGAVQHLAALLGRDLATCADLDDPAAVEGLWTVLRKVGAEPALAVLARRSADEVDINDVVAVTRLLSELCESSSKPGLDVLLARSPAAHVDLAASDDPYEVDDLLRTLKRAGAMADVDTLARRMVADTDLEDPDEVSCVSATLREVGADRAHDALVDRVVGVLQTNGPFYQLLNLKNIGSKQTIDRVALHVAAHADLSDPEAAYLPTMLWDLDAQEALHILLARGPANHVELDGPDAVERVCELMRVLDALGHTDAAHELANRACERLDPTEAFPVAQALSVMREIGAEPAAHALARRAARQSDLRWAFGTASLLDEMDELDADEAVQDLLRRDPAHQAELNTNHHHEEWSTVKSLHETLRYLGTDAAADALERRASNAGLAPPDSWPVYGRETDGLPAAPWTWDDIAIEG</sequence>
<proteinExistence type="predicted"/>
<feature type="region of interest" description="Disordered" evidence="1">
    <location>
        <begin position="1"/>
        <end position="70"/>
    </location>
</feature>
<dbReference type="Proteomes" id="UP001596067">
    <property type="component" value="Unassembled WGS sequence"/>
</dbReference>
<organism evidence="2 3">
    <name type="scientific">Kitasatospora aburaviensis</name>
    <dbReference type="NCBI Taxonomy" id="67265"/>
    <lineage>
        <taxon>Bacteria</taxon>
        <taxon>Bacillati</taxon>
        <taxon>Actinomycetota</taxon>
        <taxon>Actinomycetes</taxon>
        <taxon>Kitasatosporales</taxon>
        <taxon>Streptomycetaceae</taxon>
        <taxon>Kitasatospora</taxon>
    </lineage>
</organism>
<feature type="compositionally biased region" description="Basic and acidic residues" evidence="1">
    <location>
        <begin position="45"/>
        <end position="56"/>
    </location>
</feature>
<name>A0ABW1EXM9_9ACTN</name>
<feature type="compositionally biased region" description="Basic and acidic residues" evidence="1">
    <location>
        <begin position="104"/>
        <end position="115"/>
    </location>
</feature>
<accession>A0ABW1EXM9</accession>
<comment type="caution">
    <text evidence="2">The sequence shown here is derived from an EMBL/GenBank/DDBJ whole genome shotgun (WGS) entry which is preliminary data.</text>
</comment>
<evidence type="ECO:0000256" key="1">
    <source>
        <dbReference type="SAM" id="MobiDB-lite"/>
    </source>
</evidence>
<protein>
    <submittedName>
        <fullName evidence="2">Uncharacterized protein</fullName>
    </submittedName>
</protein>
<dbReference type="EMBL" id="JBHSOD010000018">
    <property type="protein sequence ID" value="MFC5886575.1"/>
    <property type="molecule type" value="Genomic_DNA"/>
</dbReference>
<keyword evidence="3" id="KW-1185">Reference proteome</keyword>
<reference evidence="3" key="1">
    <citation type="journal article" date="2019" name="Int. J. Syst. Evol. Microbiol.">
        <title>The Global Catalogue of Microorganisms (GCM) 10K type strain sequencing project: providing services to taxonomists for standard genome sequencing and annotation.</title>
        <authorList>
            <consortium name="The Broad Institute Genomics Platform"/>
            <consortium name="The Broad Institute Genome Sequencing Center for Infectious Disease"/>
            <person name="Wu L."/>
            <person name="Ma J."/>
        </authorList>
    </citation>
    <scope>NUCLEOTIDE SEQUENCE [LARGE SCALE GENOMIC DNA]</scope>
    <source>
        <strain evidence="3">CGMCC 4.1469</strain>
    </source>
</reference>
<dbReference type="RefSeq" id="WP_313762326.1">
    <property type="nucleotide sequence ID" value="NZ_BAAAVH010000009.1"/>
</dbReference>